<organism evidence="1">
    <name type="scientific">Anopheles atroparvus</name>
    <name type="common">European mosquito</name>
    <dbReference type="NCBI Taxonomy" id="41427"/>
    <lineage>
        <taxon>Eukaryota</taxon>
        <taxon>Metazoa</taxon>
        <taxon>Ecdysozoa</taxon>
        <taxon>Arthropoda</taxon>
        <taxon>Hexapoda</taxon>
        <taxon>Insecta</taxon>
        <taxon>Pterygota</taxon>
        <taxon>Neoptera</taxon>
        <taxon>Endopterygota</taxon>
        <taxon>Diptera</taxon>
        <taxon>Nematocera</taxon>
        <taxon>Culicoidea</taxon>
        <taxon>Culicidae</taxon>
        <taxon>Anophelinae</taxon>
        <taxon>Anopheles</taxon>
    </lineage>
</organism>
<name>A0A2C9GSN8_ANOAO</name>
<protein>
    <submittedName>
        <fullName evidence="1">Uncharacterized protein</fullName>
    </submittedName>
</protein>
<sequence length="50" mass="5435">MKLQLALTLIVLLAVVTITQARPSAAIASGGPYRDWKIIFDVLLKPLTTI</sequence>
<dbReference type="VEuPathDB" id="VectorBase:AATE021891"/>
<accession>A0A2C9GSN8</accession>
<reference evidence="1" key="1">
    <citation type="submission" date="2022-08" db="UniProtKB">
        <authorList>
            <consortium name="EnsemblMetazoa"/>
        </authorList>
    </citation>
    <scope>IDENTIFICATION</scope>
    <source>
        <strain evidence="1">EBRO</strain>
    </source>
</reference>
<dbReference type="AlphaFoldDB" id="A0A2C9GSN8"/>
<proteinExistence type="predicted"/>
<dbReference type="EnsemblMetazoa" id="AATE021891-RA">
    <property type="protein sequence ID" value="AATE021891-PA.1"/>
    <property type="gene ID" value="AATE021891"/>
</dbReference>
<evidence type="ECO:0000313" key="1">
    <source>
        <dbReference type="EnsemblMetazoa" id="AATE021891-PA.1"/>
    </source>
</evidence>